<dbReference type="GO" id="GO:0003684">
    <property type="term" value="F:damaged DNA binding"/>
    <property type="evidence" value="ECO:0007669"/>
    <property type="project" value="InterPro"/>
</dbReference>
<dbReference type="Pfam" id="PF07934">
    <property type="entry name" value="OGG_N"/>
    <property type="match status" value="1"/>
</dbReference>
<evidence type="ECO:0000256" key="6">
    <source>
        <dbReference type="ARBA" id="ARBA00023239"/>
    </source>
</evidence>
<protein>
    <recommendedName>
        <fullName evidence="2">DNA-(apurinic or apyrimidinic site) lyase</fullName>
        <ecNumber evidence="2">4.2.99.18</ecNumber>
    </recommendedName>
</protein>
<feature type="region of interest" description="Disordered" evidence="10">
    <location>
        <begin position="20"/>
        <end position="99"/>
    </location>
</feature>
<gene>
    <name evidence="12" type="ORF">CDEB00056_LOCUS12024</name>
</gene>
<dbReference type="Gene3D" id="1.10.340.30">
    <property type="entry name" value="Hypothetical protein, domain 2"/>
    <property type="match status" value="1"/>
</dbReference>
<evidence type="ECO:0000256" key="4">
    <source>
        <dbReference type="ARBA" id="ARBA00022801"/>
    </source>
</evidence>
<dbReference type="InterPro" id="IPR052054">
    <property type="entry name" value="Oxidative_DNA_repair_enzyme"/>
</dbReference>
<dbReference type="Gene3D" id="1.10.1670.10">
    <property type="entry name" value="Helix-hairpin-Helix base-excision DNA repair enzymes (C-terminal)"/>
    <property type="match status" value="1"/>
</dbReference>
<keyword evidence="8" id="KW-0326">Glycosidase</keyword>
<comment type="catalytic activity">
    <reaction evidence="9">
        <text>2'-deoxyribonucleotide-(2'-deoxyribose 5'-phosphate)-2'-deoxyribonucleotide-DNA = a 3'-end 2'-deoxyribonucleotide-(2,3-dehydro-2,3-deoxyribose 5'-phosphate)-DNA + a 5'-end 5'-phospho-2'-deoxyribonucleoside-DNA + H(+)</text>
        <dbReference type="Rhea" id="RHEA:66592"/>
        <dbReference type="Rhea" id="RHEA-COMP:13180"/>
        <dbReference type="Rhea" id="RHEA-COMP:16897"/>
        <dbReference type="Rhea" id="RHEA-COMP:17067"/>
        <dbReference type="ChEBI" id="CHEBI:15378"/>
        <dbReference type="ChEBI" id="CHEBI:136412"/>
        <dbReference type="ChEBI" id="CHEBI:157695"/>
        <dbReference type="ChEBI" id="CHEBI:167181"/>
        <dbReference type="EC" id="4.2.99.18"/>
    </reaction>
</comment>
<keyword evidence="4" id="KW-0378">Hydrolase</keyword>
<evidence type="ECO:0000256" key="8">
    <source>
        <dbReference type="ARBA" id="ARBA00023295"/>
    </source>
</evidence>
<dbReference type="EMBL" id="HBIO01015583">
    <property type="protein sequence ID" value="CAE0467172.1"/>
    <property type="molecule type" value="Transcribed_RNA"/>
</dbReference>
<dbReference type="GO" id="GO:0140078">
    <property type="term" value="F:class I DNA-(apurinic or apyrimidinic site) endonuclease activity"/>
    <property type="evidence" value="ECO:0007669"/>
    <property type="project" value="UniProtKB-EC"/>
</dbReference>
<evidence type="ECO:0000259" key="11">
    <source>
        <dbReference type="SMART" id="SM00478"/>
    </source>
</evidence>
<organism evidence="12">
    <name type="scientific">Chaetoceros debilis</name>
    <dbReference type="NCBI Taxonomy" id="122233"/>
    <lineage>
        <taxon>Eukaryota</taxon>
        <taxon>Sar</taxon>
        <taxon>Stramenopiles</taxon>
        <taxon>Ochrophyta</taxon>
        <taxon>Bacillariophyta</taxon>
        <taxon>Coscinodiscophyceae</taxon>
        <taxon>Chaetocerotophycidae</taxon>
        <taxon>Chaetocerotales</taxon>
        <taxon>Chaetocerotaceae</taxon>
        <taxon>Chaetoceros</taxon>
    </lineage>
</organism>
<dbReference type="InterPro" id="IPR023170">
    <property type="entry name" value="HhH_base_excis_C"/>
</dbReference>
<dbReference type="InterPro" id="IPR003265">
    <property type="entry name" value="HhH-GPD_domain"/>
</dbReference>
<dbReference type="SUPFAM" id="SSF48150">
    <property type="entry name" value="DNA-glycosylase"/>
    <property type="match status" value="1"/>
</dbReference>
<dbReference type="Pfam" id="PF00730">
    <property type="entry name" value="HhH-GPD"/>
    <property type="match status" value="1"/>
</dbReference>
<dbReference type="EC" id="4.2.99.18" evidence="2"/>
<dbReference type="GO" id="GO:0006289">
    <property type="term" value="P:nucleotide-excision repair"/>
    <property type="evidence" value="ECO:0007669"/>
    <property type="project" value="InterPro"/>
</dbReference>
<dbReference type="PANTHER" id="PTHR10242:SF2">
    <property type="entry name" value="N-GLYCOSYLASE_DNA LYASE"/>
    <property type="match status" value="1"/>
</dbReference>
<dbReference type="GO" id="GO:0006285">
    <property type="term" value="P:base-excision repair, AP site formation"/>
    <property type="evidence" value="ECO:0007669"/>
    <property type="project" value="TreeGrafter"/>
</dbReference>
<name>A0A7S3Q6L0_9STRA</name>
<feature type="domain" description="HhH-GPD" evidence="11">
    <location>
        <begin position="270"/>
        <end position="460"/>
    </location>
</feature>
<keyword evidence="7" id="KW-0511">Multifunctional enzyme</keyword>
<evidence type="ECO:0000256" key="3">
    <source>
        <dbReference type="ARBA" id="ARBA00022763"/>
    </source>
</evidence>
<dbReference type="SMART" id="SM00478">
    <property type="entry name" value="ENDO3c"/>
    <property type="match status" value="1"/>
</dbReference>
<keyword evidence="6" id="KW-0456">Lyase</keyword>
<evidence type="ECO:0000256" key="2">
    <source>
        <dbReference type="ARBA" id="ARBA00012720"/>
    </source>
</evidence>
<dbReference type="CDD" id="cd00056">
    <property type="entry name" value="ENDO3c"/>
    <property type="match status" value="1"/>
</dbReference>
<evidence type="ECO:0000256" key="10">
    <source>
        <dbReference type="SAM" id="MobiDB-lite"/>
    </source>
</evidence>
<proteinExistence type="inferred from homology"/>
<reference evidence="12" key="1">
    <citation type="submission" date="2021-01" db="EMBL/GenBank/DDBJ databases">
        <authorList>
            <person name="Corre E."/>
            <person name="Pelletier E."/>
            <person name="Niang G."/>
            <person name="Scheremetjew M."/>
            <person name="Finn R."/>
            <person name="Kale V."/>
            <person name="Holt S."/>
            <person name="Cochrane G."/>
            <person name="Meng A."/>
            <person name="Brown T."/>
            <person name="Cohen L."/>
        </authorList>
    </citation>
    <scope>NUCLEOTIDE SEQUENCE</scope>
    <source>
        <strain evidence="12">MM31A-1</strain>
    </source>
</reference>
<keyword evidence="5" id="KW-0234">DNA repair</keyword>
<comment type="similarity">
    <text evidence="1">Belongs to the type-1 OGG1 family.</text>
</comment>
<keyword evidence="3" id="KW-0227">DNA damage</keyword>
<evidence type="ECO:0000256" key="5">
    <source>
        <dbReference type="ARBA" id="ARBA00023204"/>
    </source>
</evidence>
<dbReference type="AlphaFoldDB" id="A0A7S3Q6L0"/>
<evidence type="ECO:0000313" key="12">
    <source>
        <dbReference type="EMBL" id="CAE0467172.1"/>
    </source>
</evidence>
<evidence type="ECO:0000256" key="9">
    <source>
        <dbReference type="ARBA" id="ARBA00044632"/>
    </source>
</evidence>
<dbReference type="InterPro" id="IPR011257">
    <property type="entry name" value="DNA_glycosylase"/>
</dbReference>
<dbReference type="SUPFAM" id="SSF55945">
    <property type="entry name" value="TATA-box binding protein-like"/>
    <property type="match status" value="2"/>
</dbReference>
<dbReference type="PANTHER" id="PTHR10242">
    <property type="entry name" value="8-OXOGUANINE DNA GLYCOSYLASE"/>
    <property type="match status" value="1"/>
</dbReference>
<dbReference type="Gene3D" id="3.30.310.40">
    <property type="match status" value="1"/>
</dbReference>
<dbReference type="InterPro" id="IPR012904">
    <property type="entry name" value="OGG_N"/>
</dbReference>
<feature type="compositionally biased region" description="Basic residues" evidence="10">
    <location>
        <begin position="74"/>
        <end position="84"/>
    </location>
</feature>
<dbReference type="GO" id="GO:0005634">
    <property type="term" value="C:nucleus"/>
    <property type="evidence" value="ECO:0007669"/>
    <property type="project" value="TreeGrafter"/>
</dbReference>
<accession>A0A7S3Q6L0</accession>
<evidence type="ECO:0000256" key="7">
    <source>
        <dbReference type="ARBA" id="ARBA00023268"/>
    </source>
</evidence>
<sequence length="497" mass="56472">MTRRSGRIASQCSKSLFTKTNAKVKKEENQPIIKVEPLTNPIKVEPLTNPNTIPKTPSPKKRKNASSSRSSPRTPKRLSPKRSPTRSSPSPRRKSPKKFIPKSILCSSDIAKISPDNSWIDLKVPPHELRPSATLTTGQCFNWNVVHDDIRIRMMEENKDMDILTSASASAWGTFNETEWVGPISNMILSIKETPDTTMYRILYQSPTCDVNHINMSEFLTDYFQLETALLPLYQSWSQNDERLSQIAAVIPGLRIIRQDPVECLFSFICSSNNNIPRITKMLSSFRETYGEKMMDLPVRLLECDGLSLEPLELTMAIYSFPTLEELKSSTEKELREMGLGYRAKYIIETRDMLIDFGGKEYLLSLRKQSDSKAVQEELIQFSGIGRKVADCVALFSLDQHNAIPVDVHVQHIASRDYDPTVLDGAKSLTPTIYQKVARLFQDRFEYAGWAHSLLFVAELKSFRDVLPAEMVADMDKWREAENARKAALKEAKKEKA</sequence>
<evidence type="ECO:0000256" key="1">
    <source>
        <dbReference type="ARBA" id="ARBA00010679"/>
    </source>
</evidence>
<dbReference type="GO" id="GO:0034039">
    <property type="term" value="F:8-oxo-7,8-dihydroguanine DNA N-glycosylase activity"/>
    <property type="evidence" value="ECO:0007669"/>
    <property type="project" value="TreeGrafter"/>
</dbReference>